<dbReference type="RefSeq" id="WP_302884675.1">
    <property type="nucleotide sequence ID" value="NZ_JAUMIT010000005.1"/>
</dbReference>
<comment type="caution">
    <text evidence="2">The sequence shown here is derived from an EMBL/GenBank/DDBJ whole genome shotgun (WGS) entry which is preliminary data.</text>
</comment>
<keyword evidence="1" id="KW-0812">Transmembrane</keyword>
<reference evidence="2" key="1">
    <citation type="submission" date="2023-07" db="EMBL/GenBank/DDBJ databases">
        <title>Wenyingzhuangia sp. chi5 genome sequencing and assembly.</title>
        <authorList>
            <person name="Park S."/>
        </authorList>
    </citation>
    <scope>NUCLEOTIDE SEQUENCE</scope>
    <source>
        <strain evidence="2">Chi5</strain>
    </source>
</reference>
<name>A0ABT8VTW3_9FLAO</name>
<feature type="transmembrane region" description="Helical" evidence="1">
    <location>
        <begin position="382"/>
        <end position="404"/>
    </location>
</feature>
<evidence type="ECO:0000256" key="1">
    <source>
        <dbReference type="SAM" id="Phobius"/>
    </source>
</evidence>
<feature type="transmembrane region" description="Helical" evidence="1">
    <location>
        <begin position="73"/>
        <end position="102"/>
    </location>
</feature>
<feature type="transmembrane region" description="Helical" evidence="1">
    <location>
        <begin position="188"/>
        <end position="205"/>
    </location>
</feature>
<dbReference type="Proteomes" id="UP001168642">
    <property type="component" value="Unassembled WGS sequence"/>
</dbReference>
<organism evidence="2 3">
    <name type="scientific">Wenyingzhuangia gilva</name>
    <dbReference type="NCBI Taxonomy" id="3057677"/>
    <lineage>
        <taxon>Bacteria</taxon>
        <taxon>Pseudomonadati</taxon>
        <taxon>Bacteroidota</taxon>
        <taxon>Flavobacteriia</taxon>
        <taxon>Flavobacteriales</taxon>
        <taxon>Flavobacteriaceae</taxon>
        <taxon>Wenyingzhuangia</taxon>
    </lineage>
</organism>
<feature type="transmembrane region" description="Helical" evidence="1">
    <location>
        <begin position="270"/>
        <end position="292"/>
    </location>
</feature>
<keyword evidence="1" id="KW-1133">Transmembrane helix</keyword>
<evidence type="ECO:0000313" key="3">
    <source>
        <dbReference type="Proteomes" id="UP001168642"/>
    </source>
</evidence>
<protein>
    <submittedName>
        <fullName evidence="2">Uncharacterized protein</fullName>
    </submittedName>
</protein>
<feature type="transmembrane region" description="Helical" evidence="1">
    <location>
        <begin position="7"/>
        <end position="28"/>
    </location>
</feature>
<keyword evidence="1" id="KW-0472">Membrane</keyword>
<evidence type="ECO:0000313" key="2">
    <source>
        <dbReference type="EMBL" id="MDO3695414.1"/>
    </source>
</evidence>
<dbReference type="EMBL" id="JAUMIT010000005">
    <property type="protein sequence ID" value="MDO3695414.1"/>
    <property type="molecule type" value="Genomic_DNA"/>
</dbReference>
<feature type="transmembrane region" description="Helical" evidence="1">
    <location>
        <begin position="604"/>
        <end position="627"/>
    </location>
</feature>
<accession>A0ABT8VTW3</accession>
<feature type="transmembrane region" description="Helical" evidence="1">
    <location>
        <begin position="343"/>
        <end position="362"/>
    </location>
</feature>
<feature type="transmembrane region" description="Helical" evidence="1">
    <location>
        <begin position="114"/>
        <end position="135"/>
    </location>
</feature>
<feature type="transmembrane region" description="Helical" evidence="1">
    <location>
        <begin position="304"/>
        <end position="323"/>
    </location>
</feature>
<keyword evidence="3" id="KW-1185">Reference proteome</keyword>
<feature type="transmembrane region" description="Helical" evidence="1">
    <location>
        <begin position="226"/>
        <end position="250"/>
    </location>
</feature>
<sequence>MKQSTNKYLITALLIGLVFHGTAMFFTLETTYDALIHLFFADHYVNSWFEPWNFKWYTGFTVMSYPPLVHQTIALLSFIGGLKFGLFATALIAVVLFITGTYRFSLLITSNRSAAGYAAILATLSSTFIETLHLFGQLPSIIGVSVLLHAMPEIYLWIKEGKLKYLFTSLSLISVTVTSHHVTPIFGMVFFISPLIGTAIMDHATQKAGTLKKVTIRIFLLSFKELLKRIIPFVVLALTIIVTCLLPYWINSKNNPITQVPIPHGSRDNFIEITSSGLVFFLIPWGVVLFLLPYIFYRYYHKRYIFFGISLSMLTLLGTGGTTPLPKMILGENAFNILTLDRFTLWAAIMSIPMVGEFALRFSEGDLKQIIQKRFGPIYHRIIGGFLAFSFLFMSVFTISLGYFRPSQPQKIKILPIVNFLNQDQHDQWRYLTLGFGDQMAWLSANTKALTVDGNYHSARRLPELTTRAIERLENSKFKGIEGIGSLQQFLTVPEKYNLKYIFSNDKFYDPILYFCGWQRLRQLENGIMVWEKLNVPPISVILPRVDVATWQKIHWGTVPLLTVILAFLINSRSLLTRTFKTKKDQTIAYIKDSYHYKKFPWKLVLLLHAWVLFLLIIVGFTCYSFYIKNDSQRSPENAILTYYDALDFKRFEKAHSLINPDSDLPIAQYMLQVSVTDGLLSSYAKLDSININITEQTDSSAVANIKTAWITALEKVNDSCFKTLVKKNGNWYINPETINKDLPPDQLFVENKPTYFNQGRRRITTEQTYHEDVLKQPVLEILTAKLIEHNGQFSVIGEVQNIDNVPADIVLKGTLYNNNNELLATFNAKDQVKHKLLPKEITSFKIDFEGIAWLNINEKSPTTFNPDEFTEIDLSDKPTKFDLQIAGNVSGADLYKKVAISKLNITSSEISGLLFNSGTAQTTIPQLIFTFYDENKNPIYVDDTYVIEGIRQQRKHPFEYHIPQTSSVVINSSMENCFVNGLPNKSIASKIIDQRKSAIHNPLIKINHPYFSYVKIEINNYTGVPY</sequence>
<proteinExistence type="predicted"/>
<gene>
    <name evidence="2" type="ORF">QVZ41_11245</name>
</gene>
<feature type="transmembrane region" description="Helical" evidence="1">
    <location>
        <begin position="554"/>
        <end position="576"/>
    </location>
</feature>